<keyword evidence="3" id="KW-0732">Signal</keyword>
<dbReference type="AlphaFoldDB" id="A0A1H5S6X4"/>
<keyword evidence="5" id="KW-0998">Cell outer membrane</keyword>
<evidence type="ECO:0000259" key="6">
    <source>
        <dbReference type="Pfam" id="PF07980"/>
    </source>
</evidence>
<feature type="domain" description="RagB/SusD" evidence="6">
    <location>
        <begin position="258"/>
        <end position="511"/>
    </location>
</feature>
<gene>
    <name evidence="8" type="ORF">SAMN05421877_101178</name>
</gene>
<name>A0A1H5S6X4_9SPHI</name>
<dbReference type="Pfam" id="PF14322">
    <property type="entry name" value="SusD-like_3"/>
    <property type="match status" value="1"/>
</dbReference>
<sequence length="546" mass="61629">MKRILIYTAVTAILASSCSLDKTPYDALTNESIDNTPGALDALNKGNYHTLKGWVENWHRVTEYPGDNVSLSGTTTDNLFYNYNYQRIVSNGRVNSYWANSYKIIAGTNHLLSRLTEGENDENDQIIAENLYLRSLMYFYLTNVFGRPYDQNPQATLAVPIKLKDDPFEVLPRNTVEEVYKQIETDLLKAESLFKSYKSSIYASVYSTQALLARLYLYKGENDKAIAYANKLIESGKFSLLTTGNYGNLSTAAPENNPENIFAIKFVKDIDYPDNGWYTIGSMYASVDGSGWGEMYASRSYLENVRKYPEDVRYKMIKPVVSNANELHAYYVTDNYKYASVIVTKNGTDYTYIESEGAAPKTLIKESNGAGAYQYYINIEGKKRTALIDQKLDDRNGYLKYYILKCSGQEGQAHLWSPIISRLSEIYLIRAEAYAKNGNTAGALADVNLIRKRAGIPDAGLWTAANLDGRTALDVVLNERNLELAWEGHRKFDIFRNGKTLNRQYPGTHIANENSFLTVAPNSKEIIEFIPEQQIVLSNGILKQNP</sequence>
<dbReference type="GO" id="GO:0009279">
    <property type="term" value="C:cell outer membrane"/>
    <property type="evidence" value="ECO:0007669"/>
    <property type="project" value="UniProtKB-SubCell"/>
</dbReference>
<reference evidence="9" key="1">
    <citation type="submission" date="2016-10" db="EMBL/GenBank/DDBJ databases">
        <authorList>
            <person name="Varghese N."/>
            <person name="Submissions S."/>
        </authorList>
    </citation>
    <scope>NUCLEOTIDE SEQUENCE [LARGE SCALE GENOMIC DNA]</scope>
    <source>
        <strain evidence="9">DSM 22361</strain>
    </source>
</reference>
<evidence type="ECO:0000256" key="4">
    <source>
        <dbReference type="ARBA" id="ARBA00023136"/>
    </source>
</evidence>
<dbReference type="SUPFAM" id="SSF48452">
    <property type="entry name" value="TPR-like"/>
    <property type="match status" value="1"/>
</dbReference>
<evidence type="ECO:0000313" key="8">
    <source>
        <dbReference type="EMBL" id="SEF46170.1"/>
    </source>
</evidence>
<dbReference type="Gene3D" id="1.25.40.390">
    <property type="match status" value="1"/>
</dbReference>
<evidence type="ECO:0000256" key="3">
    <source>
        <dbReference type="ARBA" id="ARBA00022729"/>
    </source>
</evidence>
<evidence type="ECO:0000259" key="7">
    <source>
        <dbReference type="Pfam" id="PF14322"/>
    </source>
</evidence>
<protein>
    <submittedName>
        <fullName evidence="8">Starch-binding associating with outer membrane</fullName>
    </submittedName>
</protein>
<dbReference type="Proteomes" id="UP000236731">
    <property type="component" value="Unassembled WGS sequence"/>
</dbReference>
<organism evidence="8 9">
    <name type="scientific">Sphingobacterium lactis</name>
    <dbReference type="NCBI Taxonomy" id="797291"/>
    <lineage>
        <taxon>Bacteria</taxon>
        <taxon>Pseudomonadati</taxon>
        <taxon>Bacteroidota</taxon>
        <taxon>Sphingobacteriia</taxon>
        <taxon>Sphingobacteriales</taxon>
        <taxon>Sphingobacteriaceae</taxon>
        <taxon>Sphingobacterium</taxon>
    </lineage>
</organism>
<keyword evidence="9" id="KW-1185">Reference proteome</keyword>
<evidence type="ECO:0000256" key="5">
    <source>
        <dbReference type="ARBA" id="ARBA00023237"/>
    </source>
</evidence>
<dbReference type="InterPro" id="IPR011990">
    <property type="entry name" value="TPR-like_helical_dom_sf"/>
</dbReference>
<dbReference type="RefSeq" id="WP_103904844.1">
    <property type="nucleotide sequence ID" value="NZ_CP049246.1"/>
</dbReference>
<dbReference type="InterPro" id="IPR033985">
    <property type="entry name" value="SusD-like_N"/>
</dbReference>
<dbReference type="PROSITE" id="PS51257">
    <property type="entry name" value="PROKAR_LIPOPROTEIN"/>
    <property type="match status" value="1"/>
</dbReference>
<evidence type="ECO:0000313" key="9">
    <source>
        <dbReference type="Proteomes" id="UP000236731"/>
    </source>
</evidence>
<proteinExistence type="inferred from homology"/>
<comment type="similarity">
    <text evidence="2">Belongs to the SusD family.</text>
</comment>
<evidence type="ECO:0000256" key="2">
    <source>
        <dbReference type="ARBA" id="ARBA00006275"/>
    </source>
</evidence>
<dbReference type="Pfam" id="PF07980">
    <property type="entry name" value="SusD_RagB"/>
    <property type="match status" value="1"/>
</dbReference>
<comment type="subcellular location">
    <subcellularLocation>
        <location evidence="1">Cell outer membrane</location>
    </subcellularLocation>
</comment>
<dbReference type="OrthoDB" id="1080118at2"/>
<dbReference type="EMBL" id="FNUT01000001">
    <property type="protein sequence ID" value="SEF46170.1"/>
    <property type="molecule type" value="Genomic_DNA"/>
</dbReference>
<accession>A0A1H5S6X4</accession>
<evidence type="ECO:0000256" key="1">
    <source>
        <dbReference type="ARBA" id="ARBA00004442"/>
    </source>
</evidence>
<keyword evidence="4" id="KW-0472">Membrane</keyword>
<feature type="domain" description="SusD-like N-terminal" evidence="7">
    <location>
        <begin position="20"/>
        <end position="217"/>
    </location>
</feature>
<dbReference type="InterPro" id="IPR012944">
    <property type="entry name" value="SusD_RagB_dom"/>
</dbReference>